<feature type="region of interest" description="Disordered" evidence="5">
    <location>
        <begin position="1"/>
        <end position="36"/>
    </location>
</feature>
<dbReference type="InterPro" id="IPR019109">
    <property type="entry name" value="MamF_MmsF"/>
</dbReference>
<dbReference type="RefSeq" id="WP_141925659.1">
    <property type="nucleotide sequence ID" value="NZ_VFQC01000002.1"/>
</dbReference>
<keyword evidence="3 6" id="KW-1133">Transmembrane helix</keyword>
<feature type="transmembrane region" description="Helical" evidence="6">
    <location>
        <begin position="151"/>
        <end position="168"/>
    </location>
</feature>
<reference evidence="8 9" key="1">
    <citation type="submission" date="2019-06" db="EMBL/GenBank/DDBJ databases">
        <title>Sequencing the genomes of 1000 actinobacteria strains.</title>
        <authorList>
            <person name="Klenk H.-P."/>
        </authorList>
    </citation>
    <scope>NUCLEOTIDE SEQUENCE [LARGE SCALE GENOMIC DNA]</scope>
    <source>
        <strain evidence="8 9">DSM 45015</strain>
    </source>
</reference>
<evidence type="ECO:0000256" key="4">
    <source>
        <dbReference type="ARBA" id="ARBA00023136"/>
    </source>
</evidence>
<feature type="transmembrane region" description="Helical" evidence="6">
    <location>
        <begin position="174"/>
        <end position="194"/>
    </location>
</feature>
<dbReference type="Pfam" id="PF08044">
    <property type="entry name" value="DUF1707"/>
    <property type="match status" value="1"/>
</dbReference>
<gene>
    <name evidence="8" type="ORF">FHX37_3988</name>
</gene>
<proteinExistence type="predicted"/>
<evidence type="ECO:0000256" key="5">
    <source>
        <dbReference type="SAM" id="MobiDB-lite"/>
    </source>
</evidence>
<dbReference type="InterPro" id="IPR012551">
    <property type="entry name" value="DUF1707_SHOCT-like"/>
</dbReference>
<evidence type="ECO:0000313" key="9">
    <source>
        <dbReference type="Proteomes" id="UP000317422"/>
    </source>
</evidence>
<organism evidence="8 9">
    <name type="scientific">Haloactinospora alba</name>
    <dbReference type="NCBI Taxonomy" id="405555"/>
    <lineage>
        <taxon>Bacteria</taxon>
        <taxon>Bacillati</taxon>
        <taxon>Actinomycetota</taxon>
        <taxon>Actinomycetes</taxon>
        <taxon>Streptosporangiales</taxon>
        <taxon>Nocardiopsidaceae</taxon>
        <taxon>Haloactinospora</taxon>
    </lineage>
</organism>
<comment type="caution">
    <text evidence="8">The sequence shown here is derived from an EMBL/GenBank/DDBJ whole genome shotgun (WGS) entry which is preliminary data.</text>
</comment>
<keyword evidence="9" id="KW-1185">Reference proteome</keyword>
<evidence type="ECO:0000259" key="7">
    <source>
        <dbReference type="Pfam" id="PF08044"/>
    </source>
</evidence>
<dbReference type="Pfam" id="PF09685">
    <property type="entry name" value="MamF_MmsF"/>
    <property type="match status" value="1"/>
</dbReference>
<keyword evidence="4 6" id="KW-0472">Membrane</keyword>
<keyword evidence="2 6" id="KW-0812">Transmembrane</keyword>
<comment type="subcellular location">
    <subcellularLocation>
        <location evidence="1">Membrane</location>
        <topology evidence="1">Multi-pass membrane protein</topology>
    </subcellularLocation>
</comment>
<accession>A0A543N9X3</accession>
<protein>
    <submittedName>
        <fullName evidence="8">Putative Tic20 family protein</fullName>
    </submittedName>
</protein>
<evidence type="ECO:0000256" key="3">
    <source>
        <dbReference type="ARBA" id="ARBA00022989"/>
    </source>
</evidence>
<evidence type="ECO:0000256" key="2">
    <source>
        <dbReference type="ARBA" id="ARBA00022692"/>
    </source>
</evidence>
<dbReference type="OrthoDB" id="3734539at2"/>
<dbReference type="AlphaFoldDB" id="A0A543N9X3"/>
<feature type="domain" description="DUF1707" evidence="7">
    <location>
        <begin position="32"/>
        <end position="82"/>
    </location>
</feature>
<dbReference type="Proteomes" id="UP000317422">
    <property type="component" value="Unassembled WGS sequence"/>
</dbReference>
<name>A0A543N9X3_9ACTN</name>
<evidence type="ECO:0000256" key="6">
    <source>
        <dbReference type="SAM" id="Phobius"/>
    </source>
</evidence>
<evidence type="ECO:0000313" key="8">
    <source>
        <dbReference type="EMBL" id="TQN28631.1"/>
    </source>
</evidence>
<dbReference type="EMBL" id="VFQC01000002">
    <property type="protein sequence ID" value="TQN28631.1"/>
    <property type="molecule type" value="Genomic_DNA"/>
</dbReference>
<evidence type="ECO:0000256" key="1">
    <source>
        <dbReference type="ARBA" id="ARBA00004141"/>
    </source>
</evidence>
<sequence>MAAHDPRSPLGPNAPGSSAAPYRSGTSGSAYLRLTHAQRDEAAEQIKTAYTEGKLDEAEFEERLDLAMAAKVHADLEPLLGDIAPAPQQTFPSPAPADAGPRSGNERLAAAGSHVSGYFLSALGPLLVLLVSDRSSTFVRRHATEALNYQLTFVVASIVLLGLSWLILPLLAWLFLFLGWIFLPVVAGVASLAGGKWKYPFTWRPVQND</sequence>
<feature type="transmembrane region" description="Helical" evidence="6">
    <location>
        <begin position="108"/>
        <end position="131"/>
    </location>
</feature>